<dbReference type="PANTHER" id="PTHR12966">
    <property type="entry name" value="NADH DEHYDROGENASE UBIQUINONE 1 ALPHA SUBCOMPLEX SUBUNIT 13"/>
    <property type="match status" value="1"/>
</dbReference>
<evidence type="ECO:0000256" key="4">
    <source>
        <dbReference type="ARBA" id="ARBA00022660"/>
    </source>
</evidence>
<feature type="transmembrane region" description="Helical" evidence="11">
    <location>
        <begin position="47"/>
        <end position="67"/>
    </location>
</feature>
<evidence type="ECO:0000256" key="12">
    <source>
        <dbReference type="SAM" id="MobiDB-lite"/>
    </source>
</evidence>
<keyword evidence="6 11" id="KW-0999">Mitochondrion inner membrane</keyword>
<keyword evidence="3 11" id="KW-0813">Transport</keyword>
<keyword evidence="7 11" id="KW-0249">Electron transport</keyword>
<keyword evidence="8 11" id="KW-1133">Transmembrane helix</keyword>
<dbReference type="STRING" id="280699.M1UR10"/>
<dbReference type="HOGENOM" id="CLU_119720_2_1_1"/>
<evidence type="ECO:0000256" key="3">
    <source>
        <dbReference type="ARBA" id="ARBA00022448"/>
    </source>
</evidence>
<dbReference type="Gramene" id="CMI118CT">
    <property type="protein sequence ID" value="CMI118CT"/>
    <property type="gene ID" value="CMI118C"/>
</dbReference>
<keyword evidence="14" id="KW-1185">Reference proteome</keyword>
<reference evidence="13 14" key="1">
    <citation type="journal article" date="2004" name="Nature">
        <title>Genome sequence of the ultrasmall unicellular red alga Cyanidioschyzon merolae 10D.</title>
        <authorList>
            <person name="Matsuzaki M."/>
            <person name="Misumi O."/>
            <person name="Shin-i T."/>
            <person name="Maruyama S."/>
            <person name="Takahara M."/>
            <person name="Miyagishima S."/>
            <person name="Mori T."/>
            <person name="Nishida K."/>
            <person name="Yagisawa F."/>
            <person name="Nishida K."/>
            <person name="Yoshida Y."/>
            <person name="Nishimura Y."/>
            <person name="Nakao S."/>
            <person name="Kobayashi T."/>
            <person name="Momoyama Y."/>
            <person name="Higashiyama T."/>
            <person name="Minoda A."/>
            <person name="Sano M."/>
            <person name="Nomoto H."/>
            <person name="Oishi K."/>
            <person name="Hayashi H."/>
            <person name="Ohta F."/>
            <person name="Nishizaka S."/>
            <person name="Haga S."/>
            <person name="Miura S."/>
            <person name="Morishita T."/>
            <person name="Kabeya Y."/>
            <person name="Terasawa K."/>
            <person name="Suzuki Y."/>
            <person name="Ishii Y."/>
            <person name="Asakawa S."/>
            <person name="Takano H."/>
            <person name="Ohta N."/>
            <person name="Kuroiwa H."/>
            <person name="Tanaka K."/>
            <person name="Shimizu N."/>
            <person name="Sugano S."/>
            <person name="Sato N."/>
            <person name="Nozaki H."/>
            <person name="Ogasawara N."/>
            <person name="Kohara Y."/>
            <person name="Kuroiwa T."/>
        </authorList>
    </citation>
    <scope>NUCLEOTIDE SEQUENCE [LARGE SCALE GENOMIC DNA]</scope>
    <source>
        <strain evidence="13 14">10D</strain>
    </source>
</reference>
<proteinExistence type="inferred from homology"/>
<evidence type="ECO:0000256" key="10">
    <source>
        <dbReference type="ARBA" id="ARBA00023136"/>
    </source>
</evidence>
<dbReference type="KEGG" id="cme:CYME_CMI118C"/>
<evidence type="ECO:0000256" key="9">
    <source>
        <dbReference type="ARBA" id="ARBA00023128"/>
    </source>
</evidence>
<dbReference type="PANTHER" id="PTHR12966:SF0">
    <property type="entry name" value="NADH DEHYDROGENASE [UBIQUINONE] 1 ALPHA SUBCOMPLEX SUBUNIT 13"/>
    <property type="match status" value="1"/>
</dbReference>
<accession>M1UR10</accession>
<dbReference type="GO" id="GO:0045271">
    <property type="term" value="C:respiratory chain complex I"/>
    <property type="evidence" value="ECO:0007669"/>
    <property type="project" value="UniProtKB-UniRule"/>
</dbReference>
<sequence length="144" mass="16637">MSLTGERPPYSGVTEPPKPPPLQHLQDGPPPGGYPRLDVRRNLPRNVGPSATALFLGSALVMAYGFWRMGNYNLHRRELLEERRQVRAALAPFLQAEEDERYLKAKAQWEAWEAKVMEHVPDWEKKREPIYKTRSHGPTYVFPF</sequence>
<dbReference type="eggNOG" id="KOG3300">
    <property type="taxonomic scope" value="Eukaryota"/>
</dbReference>
<comment type="similarity">
    <text evidence="2 11">Belongs to the complex I NDUFA13 subunit family.</text>
</comment>
<dbReference type="InterPro" id="IPR009346">
    <property type="entry name" value="GRIM-19"/>
</dbReference>
<comment type="function">
    <text evidence="11">Complex I functions in the transfer of electrons from NADH to the respiratory chain. Accessory subunit of the mitochondrial membrane respiratory chain NADH dehydrogenase (Complex I), that is believed not to be involved in catalysis.</text>
</comment>
<evidence type="ECO:0000256" key="6">
    <source>
        <dbReference type="ARBA" id="ARBA00022792"/>
    </source>
</evidence>
<evidence type="ECO:0000256" key="1">
    <source>
        <dbReference type="ARBA" id="ARBA00004298"/>
    </source>
</evidence>
<protein>
    <recommendedName>
        <fullName evidence="11">NADH dehydrogenase [ubiquinone] 1 alpha subcomplex subunit 13</fullName>
    </recommendedName>
</protein>
<feature type="region of interest" description="Disordered" evidence="12">
    <location>
        <begin position="1"/>
        <end position="43"/>
    </location>
</feature>
<organism evidence="13 14">
    <name type="scientific">Cyanidioschyzon merolae (strain NIES-3377 / 10D)</name>
    <name type="common">Unicellular red alga</name>
    <dbReference type="NCBI Taxonomy" id="280699"/>
    <lineage>
        <taxon>Eukaryota</taxon>
        <taxon>Rhodophyta</taxon>
        <taxon>Bangiophyceae</taxon>
        <taxon>Cyanidiales</taxon>
        <taxon>Cyanidiaceae</taxon>
        <taxon>Cyanidioschyzon</taxon>
    </lineage>
</organism>
<evidence type="ECO:0000313" key="14">
    <source>
        <dbReference type="Proteomes" id="UP000007014"/>
    </source>
</evidence>
<dbReference type="Pfam" id="PF06212">
    <property type="entry name" value="GRIM-19"/>
    <property type="match status" value="1"/>
</dbReference>
<reference evidence="13 14" key="2">
    <citation type="journal article" date="2007" name="BMC Biol.">
        <title>A 100%-complete sequence reveals unusually simple genomic features in the hot-spring red alga Cyanidioschyzon merolae.</title>
        <authorList>
            <person name="Nozaki H."/>
            <person name="Takano H."/>
            <person name="Misumi O."/>
            <person name="Terasawa K."/>
            <person name="Matsuzaki M."/>
            <person name="Maruyama S."/>
            <person name="Nishida K."/>
            <person name="Yagisawa F."/>
            <person name="Yoshida Y."/>
            <person name="Fujiwara T."/>
            <person name="Takio S."/>
            <person name="Tamura K."/>
            <person name="Chung S.J."/>
            <person name="Nakamura S."/>
            <person name="Kuroiwa H."/>
            <person name="Tanaka K."/>
            <person name="Sato N."/>
            <person name="Kuroiwa T."/>
        </authorList>
    </citation>
    <scope>NUCLEOTIDE SEQUENCE [LARGE SCALE GENOMIC DNA]</scope>
    <source>
        <strain evidence="13 14">10D</strain>
    </source>
</reference>
<keyword evidence="5 11" id="KW-0812">Transmembrane</keyword>
<keyword evidence="4 11" id="KW-0679">Respiratory chain</keyword>
<dbReference type="OMA" id="LLFGHWG"/>
<name>M1UR10_CYAM1</name>
<dbReference type="Proteomes" id="UP000007014">
    <property type="component" value="Chromosome 9"/>
</dbReference>
<evidence type="ECO:0000256" key="2">
    <source>
        <dbReference type="ARBA" id="ARBA00007312"/>
    </source>
</evidence>
<keyword evidence="9 11" id="KW-0496">Mitochondrion</keyword>
<evidence type="ECO:0000256" key="7">
    <source>
        <dbReference type="ARBA" id="ARBA00022982"/>
    </source>
</evidence>
<evidence type="ECO:0000256" key="5">
    <source>
        <dbReference type="ARBA" id="ARBA00022692"/>
    </source>
</evidence>
<dbReference type="RefSeq" id="XP_005536292.1">
    <property type="nucleotide sequence ID" value="XM_005536235.1"/>
</dbReference>
<dbReference type="OrthoDB" id="3308at2759"/>
<evidence type="ECO:0000313" key="13">
    <source>
        <dbReference type="EMBL" id="BAM80006.1"/>
    </source>
</evidence>
<dbReference type="EMBL" id="AP006491">
    <property type="protein sequence ID" value="BAM80006.1"/>
    <property type="molecule type" value="Genomic_DNA"/>
</dbReference>
<dbReference type="AlphaFoldDB" id="M1UR10"/>
<comment type="subcellular location">
    <subcellularLocation>
        <location evidence="1 11">Mitochondrion inner membrane</location>
        <topology evidence="1 11">Single-pass membrane protein</topology>
        <orientation evidence="1 11">Matrix side</orientation>
    </subcellularLocation>
</comment>
<gene>
    <name evidence="13" type="ORF">CYME_CMI118C</name>
</gene>
<dbReference type="GO" id="GO:0005743">
    <property type="term" value="C:mitochondrial inner membrane"/>
    <property type="evidence" value="ECO:0007669"/>
    <property type="project" value="UniProtKB-SubCell"/>
</dbReference>
<evidence type="ECO:0000256" key="8">
    <source>
        <dbReference type="ARBA" id="ARBA00022989"/>
    </source>
</evidence>
<evidence type="ECO:0000256" key="11">
    <source>
        <dbReference type="RuleBase" id="RU368034"/>
    </source>
</evidence>
<dbReference type="GeneID" id="16993824"/>
<feature type="compositionally biased region" description="Pro residues" evidence="12">
    <location>
        <begin position="16"/>
        <end position="33"/>
    </location>
</feature>
<keyword evidence="10 11" id="KW-0472">Membrane</keyword>